<name>A0A478FSZ5_9MOLU</name>
<evidence type="ECO:0000313" key="2">
    <source>
        <dbReference type="EMBL" id="GCE63506.1"/>
    </source>
</evidence>
<dbReference type="EMBL" id="BIMN01000002">
    <property type="protein sequence ID" value="GCE63506.1"/>
    <property type="molecule type" value="Genomic_DNA"/>
</dbReference>
<protein>
    <submittedName>
        <fullName evidence="2">Uncharacterized protein</fullName>
    </submittedName>
</protein>
<reference evidence="2 3" key="1">
    <citation type="submission" date="2019-01" db="EMBL/GenBank/DDBJ databases">
        <title>Draft genome sequences of Candidatus Mycoplasma haemohominis SWG34-3 identified from a patient with pyrexia, anemia and liver dysfunction.</title>
        <authorList>
            <person name="Sekizuka T."/>
            <person name="Hattori N."/>
            <person name="Katano H."/>
            <person name="Takuma T."/>
            <person name="Ito T."/>
            <person name="Arai N."/>
            <person name="Yanai R."/>
            <person name="Ishii S."/>
            <person name="Miura Y."/>
            <person name="Tokunaga T."/>
            <person name="Watanabe H."/>
            <person name="Nomura N."/>
            <person name="Eguchi J."/>
            <person name="Arai T."/>
            <person name="Hasegawa H."/>
            <person name="Nakamaki T."/>
            <person name="Wakita T."/>
            <person name="Niki Y."/>
            <person name="Kuroda M."/>
        </authorList>
    </citation>
    <scope>NUCLEOTIDE SEQUENCE [LARGE SCALE GENOMIC DNA]</scope>
    <source>
        <strain evidence="2">SWG34-3</strain>
    </source>
</reference>
<accession>A0A478FSZ5</accession>
<dbReference type="Proteomes" id="UP000324831">
    <property type="component" value="Unassembled WGS sequence"/>
</dbReference>
<gene>
    <name evidence="2" type="ORF">MHSWG343_05030</name>
</gene>
<feature type="compositionally biased region" description="Low complexity" evidence="1">
    <location>
        <begin position="89"/>
        <end position="102"/>
    </location>
</feature>
<sequence>MDPTKLAVGAGVAVLAVGGGYGVSALFNGGMPGYSAREVNKSDKKYVDDYPDYFVDASSGANDGWWDWVFKNRYFDKEDSTSSKNPVPGSKFKGVKSGSKGSDSLKNKCQEVYSKTTNDINTNSSDEATKYSEADAWRYCTAVNKKPTNIPDPTDNSEKYDSGTFGETYKGKLVAISPEDNKYFWDEQQRLFFENDGGRSGKKAEHKTFQDLLNKKTGSVKATCVSLYKQQTNANSDENFKKDLFKFCSLKGTEN</sequence>
<evidence type="ECO:0000256" key="1">
    <source>
        <dbReference type="SAM" id="MobiDB-lite"/>
    </source>
</evidence>
<evidence type="ECO:0000313" key="3">
    <source>
        <dbReference type="Proteomes" id="UP000324831"/>
    </source>
</evidence>
<feature type="region of interest" description="Disordered" evidence="1">
    <location>
        <begin position="78"/>
        <end position="103"/>
    </location>
</feature>
<organism evidence="2 3">
    <name type="scientific">Candidatus Mycoplasma haematohominis</name>
    <dbReference type="NCBI Taxonomy" id="1494318"/>
    <lineage>
        <taxon>Bacteria</taxon>
        <taxon>Bacillati</taxon>
        <taxon>Mycoplasmatota</taxon>
        <taxon>Mollicutes</taxon>
        <taxon>Mycoplasmataceae</taxon>
        <taxon>Mycoplasma</taxon>
    </lineage>
</organism>
<proteinExistence type="predicted"/>
<comment type="caution">
    <text evidence="2">The sequence shown here is derived from an EMBL/GenBank/DDBJ whole genome shotgun (WGS) entry which is preliminary data.</text>
</comment>
<dbReference type="AlphaFoldDB" id="A0A478FSZ5"/>